<reference evidence="1 2" key="1">
    <citation type="submission" date="2019-09" db="EMBL/GenBank/DDBJ databases">
        <authorList>
            <person name="Dittami M. S."/>
        </authorList>
    </citation>
    <scope>NUCLEOTIDE SEQUENCE [LARGE SCALE GENOMIC DNA]</scope>
    <source>
        <strain evidence="1">SPHINGO391</strain>
    </source>
</reference>
<organism evidence="1 2">
    <name type="scientific">Sphingomonas aurantiaca</name>
    <dbReference type="NCBI Taxonomy" id="185949"/>
    <lineage>
        <taxon>Bacteria</taxon>
        <taxon>Pseudomonadati</taxon>
        <taxon>Pseudomonadota</taxon>
        <taxon>Alphaproteobacteria</taxon>
        <taxon>Sphingomonadales</taxon>
        <taxon>Sphingomonadaceae</taxon>
        <taxon>Sphingomonas</taxon>
    </lineage>
</organism>
<dbReference type="CDD" id="cd07822">
    <property type="entry name" value="SRPBCC_4"/>
    <property type="match status" value="1"/>
</dbReference>
<dbReference type="RefSeq" id="WP_052148875.1">
    <property type="nucleotide sequence ID" value="NZ_LR701510.1"/>
</dbReference>
<name>A0A5E7XYM1_9SPHN</name>
<accession>A0A5E7XYM1</accession>
<dbReference type="InterPro" id="IPR019587">
    <property type="entry name" value="Polyketide_cyclase/dehydratase"/>
</dbReference>
<dbReference type="Pfam" id="PF10604">
    <property type="entry name" value="Polyketide_cyc2"/>
    <property type="match status" value="1"/>
</dbReference>
<dbReference type="AlphaFoldDB" id="A0A5E7XYM1"/>
<dbReference type="SUPFAM" id="SSF55961">
    <property type="entry name" value="Bet v1-like"/>
    <property type="match status" value="1"/>
</dbReference>
<protein>
    <recommendedName>
        <fullName evidence="3">Polyketide cyclase</fullName>
    </recommendedName>
</protein>
<sequence length="165" mass="18496">MMTIDNVTTLNASPLRVWTVLTDFAGHTQWKPFIQLSGAAVCGGDADYTFRIGGLDKSMTAKADIIRADKPLAFAWTAGVARFLMFEEAYALESDPAGTRLRHSLRFSGIFGRPLWALMRRRLQTSLVQSDRCLDRQLRRLSAVPVPNSRTGTARIGARNQRRQR</sequence>
<dbReference type="EMBL" id="CABVLI010000009">
    <property type="protein sequence ID" value="VVS97448.1"/>
    <property type="molecule type" value="Genomic_DNA"/>
</dbReference>
<dbReference type="Gene3D" id="3.30.530.20">
    <property type="match status" value="1"/>
</dbReference>
<evidence type="ECO:0008006" key="3">
    <source>
        <dbReference type="Google" id="ProtNLM"/>
    </source>
</evidence>
<gene>
    <name evidence="1" type="ORF">SPHINGO391_170006</name>
</gene>
<dbReference type="Proteomes" id="UP000326857">
    <property type="component" value="Unassembled WGS sequence"/>
</dbReference>
<evidence type="ECO:0000313" key="1">
    <source>
        <dbReference type="EMBL" id="VVS97448.1"/>
    </source>
</evidence>
<proteinExistence type="predicted"/>
<dbReference type="InterPro" id="IPR023393">
    <property type="entry name" value="START-like_dom_sf"/>
</dbReference>
<evidence type="ECO:0000313" key="2">
    <source>
        <dbReference type="Proteomes" id="UP000326857"/>
    </source>
</evidence>